<protein>
    <recommendedName>
        <fullName evidence="2">RBR-type E3 ubiquitin transferase</fullName>
        <ecNumber evidence="2">2.3.2.31</ecNumber>
    </recommendedName>
</protein>
<dbReference type="InterPro" id="IPR013083">
    <property type="entry name" value="Znf_RING/FYVE/PHD"/>
</dbReference>
<evidence type="ECO:0000256" key="4">
    <source>
        <dbReference type="ARBA" id="ARBA00022723"/>
    </source>
</evidence>
<keyword evidence="6" id="KW-0863">Zinc-finger</keyword>
<dbReference type="Pfam" id="PF01485">
    <property type="entry name" value="IBR"/>
    <property type="match status" value="1"/>
</dbReference>
<dbReference type="PANTHER" id="PTHR11685">
    <property type="entry name" value="RBR FAMILY RING FINGER AND IBR DOMAIN-CONTAINING"/>
    <property type="match status" value="1"/>
</dbReference>
<feature type="domain" description="RING-type" evidence="10">
    <location>
        <begin position="435"/>
        <end position="635"/>
    </location>
</feature>
<evidence type="ECO:0000256" key="1">
    <source>
        <dbReference type="ARBA" id="ARBA00001798"/>
    </source>
</evidence>
<keyword evidence="12" id="KW-1185">Reference proteome</keyword>
<sequence length="671" mass="77404">MEHPLWPKPRIRIYRDERFYRSGPCLSGPHLICRGYDWMDTFEEFGEYLDERSEVKGHLSSLIDNNPFNLPSFNVQYSLDKKKRWKIPERLKDIQAFQNPDQHWKVTVYETAFNQINSFVLYTTRATRDPEKIAYPVLTARTVDDNGEAVHRTGRVYGGIREFLNGPNPSQRRRGRSLKNPQKPTVKKNSPKEADVKPWERNVHAYYHITRPESSMNLINSNVVKFHKPERGGWNDWRAHRAPKAQKVMQDYLMGEFTSCQEDLSDEDMEDVCPRERLKVNWKDLVVTKKNRKLRSKKTKKRSYSWTFDDQVYDDFEVVDLTSQDVPESEELSTPEIPVLPKFDLQNLESAAQILNLGVNVHPPATLYRQNVSLIFHQGSICWINCFKSQSVNYFQPSKSTFLVEDLAITVLGTEIDFRKFSFFPKSLTPPDPTSPAYCNVCFSLDPNSFSLKCGHFSCFDCWRQHFAASLHRNLIPITCMEPECDAYLIPDASLIFIPEFYVNRYRNAFINRLIKDPKITQCWRCSRLLEAPSGLVKCLCGALTCTDCNKKAHPPVTCEELKKYQDLLRRNGSTISRGPFRSNQALGQSCPKCLQLVSRTQGCTFMKCICGTYFCYGCGKQIYDGDHGTCAQNSEQPFPLIDVDVRKMGLCLLASFRSFLILGTSKDTKP</sequence>
<evidence type="ECO:0000256" key="3">
    <source>
        <dbReference type="ARBA" id="ARBA00022679"/>
    </source>
</evidence>
<keyword evidence="4" id="KW-0479">Metal-binding</keyword>
<evidence type="ECO:0000256" key="6">
    <source>
        <dbReference type="ARBA" id="ARBA00022771"/>
    </source>
</evidence>
<reference evidence="11 12" key="1">
    <citation type="journal article" date="2015" name="Genome Biol.">
        <title>Comparative genomics of Steinernema reveals deeply conserved gene regulatory networks.</title>
        <authorList>
            <person name="Dillman A.R."/>
            <person name="Macchietto M."/>
            <person name="Porter C.F."/>
            <person name="Rogers A."/>
            <person name="Williams B."/>
            <person name="Antoshechkin I."/>
            <person name="Lee M.M."/>
            <person name="Goodwin Z."/>
            <person name="Lu X."/>
            <person name="Lewis E.E."/>
            <person name="Goodrich-Blair H."/>
            <person name="Stock S.P."/>
            <person name="Adams B.J."/>
            <person name="Sternberg P.W."/>
            <person name="Mortazavi A."/>
        </authorList>
    </citation>
    <scope>NUCLEOTIDE SEQUENCE [LARGE SCALE GENOMIC DNA]</scope>
    <source>
        <strain evidence="11 12">ALL</strain>
    </source>
</reference>
<reference evidence="11 12" key="2">
    <citation type="journal article" date="2019" name="G3 (Bethesda)">
        <title>Hybrid Assembly of the Genome of the Entomopathogenic Nematode Steinernema carpocapsae Identifies the X-Chromosome.</title>
        <authorList>
            <person name="Serra L."/>
            <person name="Macchietto M."/>
            <person name="Macias-Munoz A."/>
            <person name="McGill C.J."/>
            <person name="Rodriguez I.M."/>
            <person name="Rodriguez B."/>
            <person name="Murad R."/>
            <person name="Mortazavi A."/>
        </authorList>
    </citation>
    <scope>NUCLEOTIDE SEQUENCE [LARGE SCALE GENOMIC DNA]</scope>
    <source>
        <strain evidence="11 12">ALL</strain>
    </source>
</reference>
<keyword evidence="5" id="KW-0677">Repeat</keyword>
<evidence type="ECO:0000256" key="5">
    <source>
        <dbReference type="ARBA" id="ARBA00022737"/>
    </source>
</evidence>
<dbReference type="PROSITE" id="PS51873">
    <property type="entry name" value="TRIAD"/>
    <property type="match status" value="1"/>
</dbReference>
<evidence type="ECO:0000313" key="12">
    <source>
        <dbReference type="Proteomes" id="UP000298663"/>
    </source>
</evidence>
<feature type="region of interest" description="Disordered" evidence="9">
    <location>
        <begin position="160"/>
        <end position="195"/>
    </location>
</feature>
<keyword evidence="7" id="KW-0833">Ubl conjugation pathway</keyword>
<dbReference type="OrthoDB" id="5877939at2759"/>
<proteinExistence type="predicted"/>
<dbReference type="GO" id="GO:0016567">
    <property type="term" value="P:protein ubiquitination"/>
    <property type="evidence" value="ECO:0007669"/>
    <property type="project" value="InterPro"/>
</dbReference>
<comment type="catalytic activity">
    <reaction evidence="1">
        <text>[E2 ubiquitin-conjugating enzyme]-S-ubiquitinyl-L-cysteine + [acceptor protein]-L-lysine = [E2 ubiquitin-conjugating enzyme]-L-cysteine + [acceptor protein]-N(6)-ubiquitinyl-L-lysine.</text>
        <dbReference type="EC" id="2.3.2.31"/>
    </reaction>
</comment>
<dbReference type="Gene3D" id="1.20.120.1750">
    <property type="match status" value="1"/>
</dbReference>
<evidence type="ECO:0000256" key="7">
    <source>
        <dbReference type="ARBA" id="ARBA00022786"/>
    </source>
</evidence>
<dbReference type="InterPro" id="IPR031127">
    <property type="entry name" value="E3_UB_ligase_RBR"/>
</dbReference>
<gene>
    <name evidence="11" type="ORF">L596_022116</name>
</gene>
<dbReference type="EMBL" id="AZBU02000007">
    <property type="protein sequence ID" value="TKR70046.1"/>
    <property type="molecule type" value="Genomic_DNA"/>
</dbReference>
<dbReference type="STRING" id="34508.A0A4U5MKS2"/>
<dbReference type="Proteomes" id="UP000298663">
    <property type="component" value="Unassembled WGS sequence"/>
</dbReference>
<evidence type="ECO:0000259" key="10">
    <source>
        <dbReference type="PROSITE" id="PS51873"/>
    </source>
</evidence>
<dbReference type="EC" id="2.3.2.31" evidence="2"/>
<dbReference type="GO" id="GO:0061630">
    <property type="term" value="F:ubiquitin protein ligase activity"/>
    <property type="evidence" value="ECO:0007669"/>
    <property type="project" value="UniProtKB-EC"/>
</dbReference>
<comment type="caution">
    <text evidence="11">The sequence shown here is derived from an EMBL/GenBank/DDBJ whole genome shotgun (WGS) entry which is preliminary data.</text>
</comment>
<dbReference type="SMART" id="SM00647">
    <property type="entry name" value="IBR"/>
    <property type="match status" value="2"/>
</dbReference>
<organism evidence="11 12">
    <name type="scientific">Steinernema carpocapsae</name>
    <name type="common">Entomopathogenic nematode</name>
    <dbReference type="NCBI Taxonomy" id="34508"/>
    <lineage>
        <taxon>Eukaryota</taxon>
        <taxon>Metazoa</taxon>
        <taxon>Ecdysozoa</taxon>
        <taxon>Nematoda</taxon>
        <taxon>Chromadorea</taxon>
        <taxon>Rhabditida</taxon>
        <taxon>Tylenchina</taxon>
        <taxon>Panagrolaimomorpha</taxon>
        <taxon>Strongyloidoidea</taxon>
        <taxon>Steinernematidae</taxon>
        <taxon>Steinernema</taxon>
    </lineage>
</organism>
<dbReference type="GO" id="GO:0008270">
    <property type="term" value="F:zinc ion binding"/>
    <property type="evidence" value="ECO:0007669"/>
    <property type="project" value="UniProtKB-KW"/>
</dbReference>
<dbReference type="AlphaFoldDB" id="A0A4U5MKS2"/>
<dbReference type="Gene3D" id="3.30.40.10">
    <property type="entry name" value="Zinc/RING finger domain, C3HC4 (zinc finger)"/>
    <property type="match status" value="1"/>
</dbReference>
<dbReference type="SUPFAM" id="SSF57850">
    <property type="entry name" value="RING/U-box"/>
    <property type="match status" value="3"/>
</dbReference>
<evidence type="ECO:0000313" key="11">
    <source>
        <dbReference type="EMBL" id="TKR70046.1"/>
    </source>
</evidence>
<evidence type="ECO:0000256" key="2">
    <source>
        <dbReference type="ARBA" id="ARBA00012251"/>
    </source>
</evidence>
<name>A0A4U5MKS2_STECR</name>
<dbReference type="InterPro" id="IPR044066">
    <property type="entry name" value="TRIAD_supradom"/>
</dbReference>
<evidence type="ECO:0000256" key="8">
    <source>
        <dbReference type="ARBA" id="ARBA00022833"/>
    </source>
</evidence>
<dbReference type="InterPro" id="IPR002867">
    <property type="entry name" value="IBR_dom"/>
</dbReference>
<evidence type="ECO:0000256" key="9">
    <source>
        <dbReference type="SAM" id="MobiDB-lite"/>
    </source>
</evidence>
<accession>A0A4U5MKS2</accession>
<keyword evidence="3" id="KW-0808">Transferase</keyword>
<keyword evidence="8" id="KW-0862">Zinc</keyword>
<dbReference type="CDD" id="cd22584">
    <property type="entry name" value="Rcat_RBR_unk"/>
    <property type="match status" value="1"/>
</dbReference>